<accession>A0A8E7AZR2</accession>
<dbReference type="InterPro" id="IPR004089">
    <property type="entry name" value="MCPsignal_dom"/>
</dbReference>
<dbReference type="InterPro" id="IPR024478">
    <property type="entry name" value="HlyB_4HB_MCP"/>
</dbReference>
<feature type="domain" description="Methyl-accepting transducer" evidence="5">
    <location>
        <begin position="416"/>
        <end position="652"/>
    </location>
</feature>
<evidence type="ECO:0000256" key="1">
    <source>
        <dbReference type="ARBA" id="ARBA00023224"/>
    </source>
</evidence>
<dbReference type="InterPro" id="IPR047347">
    <property type="entry name" value="YvaQ-like_sensor"/>
</dbReference>
<dbReference type="Pfam" id="PF00015">
    <property type="entry name" value="MCPsignal"/>
    <property type="match status" value="1"/>
</dbReference>
<evidence type="ECO:0000256" key="3">
    <source>
        <dbReference type="PROSITE-ProRule" id="PRU00284"/>
    </source>
</evidence>
<dbReference type="InterPro" id="IPR003660">
    <property type="entry name" value="HAMP_dom"/>
</dbReference>
<evidence type="ECO:0000259" key="5">
    <source>
        <dbReference type="PROSITE" id="PS50111"/>
    </source>
</evidence>
<protein>
    <submittedName>
        <fullName evidence="7">MCP four helix bundle domain-containing protein</fullName>
    </submittedName>
</protein>
<dbReference type="Pfam" id="PF18947">
    <property type="entry name" value="HAMP_2"/>
    <property type="match status" value="1"/>
</dbReference>
<dbReference type="RefSeq" id="WP_214419260.1">
    <property type="nucleotide sequence ID" value="NZ_CP075546.1"/>
</dbReference>
<dbReference type="SMART" id="SM00283">
    <property type="entry name" value="MA"/>
    <property type="match status" value="1"/>
</dbReference>
<feature type="domain" description="HAMP" evidence="6">
    <location>
        <begin position="211"/>
        <end position="263"/>
    </location>
</feature>
<reference evidence="7 8" key="1">
    <citation type="submission" date="2021-05" db="EMBL/GenBank/DDBJ databases">
        <title>A novel Methanospirillum isolate from a pyrite-forming mixed culture.</title>
        <authorList>
            <person name="Bunk B."/>
            <person name="Sproer C."/>
            <person name="Spring S."/>
            <person name="Pester M."/>
        </authorList>
    </citation>
    <scope>NUCLEOTIDE SEQUENCE [LARGE SCALE GENOMIC DNA]</scope>
    <source>
        <strain evidence="7 8">J.3.6.1-F.2.7.3</strain>
    </source>
</reference>
<proteinExistence type="inferred from homology"/>
<keyword evidence="8" id="KW-1185">Reference proteome</keyword>
<dbReference type="KEGG" id="mrtj:KHC33_14155"/>
<sequence>MKFLNNLSMAKKLIIFTIIAVAGLCIVGYIGISSLMQTTDTLNDMYDYNLQNIVKIDDLRANTILYSRTVVNHMAARNAEYRANWEKTMAEQDKDVQESLKQIMVRTDVGKETVVKIENEWNDYTTAVQGLVKLVNEGKMDEARDYRDKETLTRLDTVTATIEEYQKFIIELAETAKKNSDAQAANAFTAMILISLIVAVILIGFAVILTRSITGPLNRVVEMLNELTKGHLSIRLSLDQKDELGVMASTMDNYVEKLQKNLIGTLQKVAKGEKNIQLIPAADDQDEIAPAVNTMITTIESVVGEVNGLIADAQEGNLKTRGKPEQFVGSYREIIEGINNMLEAITTPLNEALRVADLFAHAKFGSRFDESVEVRGDLIALKEGLNTVGRELSLVIREVSDQVGALTASAEEAAASVEEVTAGAATLAQSSGLVSTNAESSVRSVEQVLNAMEDLSSSVATIATKVDAVSKLSQEANTLSTNGVNQAGVAEKGITAINDSVNDVGSIIVEIRSQMNEIGKIVDIIGDIADQTNLLALNAAIEAARAGDAGMGFAVVANEVKTLAQESQGSAENIGQIIASLQQQSERAAKAMDQATTEVSKGSDAITETIQFFHTIADQVEDISQNMVEVASLSEEGAAAVEEITASISEVKNLSELTAQEAIGSSAASEEASAALNQISTVISDLSVIATRINSSMDRLNG</sequence>
<evidence type="ECO:0000313" key="7">
    <source>
        <dbReference type="EMBL" id="QVV88451.1"/>
    </source>
</evidence>
<dbReference type="Gene3D" id="1.20.120.1530">
    <property type="match status" value="1"/>
</dbReference>
<feature type="transmembrane region" description="Helical" evidence="4">
    <location>
        <begin position="12"/>
        <end position="32"/>
    </location>
</feature>
<dbReference type="PROSITE" id="PS50885">
    <property type="entry name" value="HAMP"/>
    <property type="match status" value="1"/>
</dbReference>
<dbReference type="EMBL" id="CP075546">
    <property type="protein sequence ID" value="QVV88451.1"/>
    <property type="molecule type" value="Genomic_DNA"/>
</dbReference>
<name>A0A8E7AZR2_9EURY</name>
<dbReference type="PANTHER" id="PTHR32089:SF112">
    <property type="entry name" value="LYSOZYME-LIKE PROTEIN-RELATED"/>
    <property type="match status" value="1"/>
</dbReference>
<dbReference type="Proteomes" id="UP000680656">
    <property type="component" value="Chromosome"/>
</dbReference>
<dbReference type="Pfam" id="PF12729">
    <property type="entry name" value="4HB_MCP_1"/>
    <property type="match status" value="1"/>
</dbReference>
<organism evidence="7 8">
    <name type="scientific">Methanospirillum purgamenti</name>
    <dbReference type="NCBI Taxonomy" id="2834276"/>
    <lineage>
        <taxon>Archaea</taxon>
        <taxon>Methanobacteriati</taxon>
        <taxon>Methanobacteriota</taxon>
        <taxon>Stenosarchaea group</taxon>
        <taxon>Methanomicrobia</taxon>
        <taxon>Methanomicrobiales</taxon>
        <taxon>Methanospirillaceae</taxon>
        <taxon>Methanospirillum</taxon>
    </lineage>
</organism>
<feature type="transmembrane region" description="Helical" evidence="4">
    <location>
        <begin position="187"/>
        <end position="209"/>
    </location>
</feature>
<keyword evidence="1 3" id="KW-0807">Transducer</keyword>
<dbReference type="PROSITE" id="PS50111">
    <property type="entry name" value="CHEMOTAXIS_TRANSDUC_2"/>
    <property type="match status" value="1"/>
</dbReference>
<keyword evidence="4" id="KW-0472">Membrane</keyword>
<dbReference type="SMART" id="SM00304">
    <property type="entry name" value="HAMP"/>
    <property type="match status" value="2"/>
</dbReference>
<gene>
    <name evidence="7" type="ORF">KHC33_14155</name>
</gene>
<keyword evidence="4" id="KW-1133">Transmembrane helix</keyword>
<dbReference type="GeneID" id="65098349"/>
<dbReference type="GO" id="GO:0007165">
    <property type="term" value="P:signal transduction"/>
    <property type="evidence" value="ECO:0007669"/>
    <property type="project" value="UniProtKB-KW"/>
</dbReference>
<evidence type="ECO:0000313" key="8">
    <source>
        <dbReference type="Proteomes" id="UP000680656"/>
    </source>
</evidence>
<dbReference type="CDD" id="cd19411">
    <property type="entry name" value="MCP2201-like_sensor"/>
    <property type="match status" value="1"/>
</dbReference>
<comment type="similarity">
    <text evidence="2">Belongs to the methyl-accepting chemotaxis (MCP) protein family.</text>
</comment>
<dbReference type="CDD" id="cd06225">
    <property type="entry name" value="HAMP"/>
    <property type="match status" value="1"/>
</dbReference>
<dbReference type="CDD" id="cd11386">
    <property type="entry name" value="MCP_signal"/>
    <property type="match status" value="1"/>
</dbReference>
<evidence type="ECO:0000259" key="6">
    <source>
        <dbReference type="PROSITE" id="PS50885"/>
    </source>
</evidence>
<dbReference type="Pfam" id="PF00672">
    <property type="entry name" value="HAMP"/>
    <property type="match status" value="1"/>
</dbReference>
<dbReference type="PANTHER" id="PTHR32089">
    <property type="entry name" value="METHYL-ACCEPTING CHEMOTAXIS PROTEIN MCPB"/>
    <property type="match status" value="1"/>
</dbReference>
<keyword evidence="4" id="KW-0812">Transmembrane</keyword>
<dbReference type="SUPFAM" id="SSF58104">
    <property type="entry name" value="Methyl-accepting chemotaxis protein (MCP) signaling domain"/>
    <property type="match status" value="2"/>
</dbReference>
<dbReference type="SUPFAM" id="SSF158472">
    <property type="entry name" value="HAMP domain-like"/>
    <property type="match status" value="1"/>
</dbReference>
<dbReference type="Gene3D" id="1.10.287.950">
    <property type="entry name" value="Methyl-accepting chemotaxis protein"/>
    <property type="match status" value="1"/>
</dbReference>
<dbReference type="AlphaFoldDB" id="A0A8E7AZR2"/>
<evidence type="ECO:0000256" key="2">
    <source>
        <dbReference type="ARBA" id="ARBA00029447"/>
    </source>
</evidence>
<dbReference type="GO" id="GO:0016020">
    <property type="term" value="C:membrane"/>
    <property type="evidence" value="ECO:0007669"/>
    <property type="project" value="InterPro"/>
</dbReference>
<evidence type="ECO:0000256" key="4">
    <source>
        <dbReference type="SAM" id="Phobius"/>
    </source>
</evidence>